<feature type="transmembrane region" description="Helical" evidence="1">
    <location>
        <begin position="122"/>
        <end position="143"/>
    </location>
</feature>
<gene>
    <name evidence="2" type="ORF">GCM10010430_69930</name>
</gene>
<dbReference type="NCBIfam" id="NF038403">
    <property type="entry name" value="perm_prefix_1"/>
    <property type="match status" value="1"/>
</dbReference>
<protein>
    <recommendedName>
        <fullName evidence="4">Integral membrane protein</fullName>
    </recommendedName>
</protein>
<dbReference type="EMBL" id="BAAATR010000048">
    <property type="protein sequence ID" value="GAA2273973.1"/>
    <property type="molecule type" value="Genomic_DNA"/>
</dbReference>
<evidence type="ECO:0000313" key="2">
    <source>
        <dbReference type="EMBL" id="GAA2273973.1"/>
    </source>
</evidence>
<keyword evidence="1" id="KW-0812">Transmembrane</keyword>
<name>A0ABP5RSP0_9ACTN</name>
<reference evidence="3" key="1">
    <citation type="journal article" date="2019" name="Int. J. Syst. Evol. Microbiol.">
        <title>The Global Catalogue of Microorganisms (GCM) 10K type strain sequencing project: providing services to taxonomists for standard genome sequencing and annotation.</title>
        <authorList>
            <consortium name="The Broad Institute Genomics Platform"/>
            <consortium name="The Broad Institute Genome Sequencing Center for Infectious Disease"/>
            <person name="Wu L."/>
            <person name="Ma J."/>
        </authorList>
    </citation>
    <scope>NUCLEOTIDE SEQUENCE [LARGE SCALE GENOMIC DNA]</scope>
    <source>
        <strain evidence="3">JCM 7356</strain>
    </source>
</reference>
<keyword evidence="1" id="KW-1133">Transmembrane helix</keyword>
<evidence type="ECO:0008006" key="4">
    <source>
        <dbReference type="Google" id="ProtNLM"/>
    </source>
</evidence>
<feature type="transmembrane region" description="Helical" evidence="1">
    <location>
        <begin position="90"/>
        <end position="110"/>
    </location>
</feature>
<feature type="transmembrane region" description="Helical" evidence="1">
    <location>
        <begin position="251"/>
        <end position="270"/>
    </location>
</feature>
<accession>A0ABP5RSP0</accession>
<dbReference type="Proteomes" id="UP001500305">
    <property type="component" value="Unassembled WGS sequence"/>
</dbReference>
<organism evidence="2 3">
    <name type="scientific">Kitasatospora cystarginea</name>
    <dbReference type="NCBI Taxonomy" id="58350"/>
    <lineage>
        <taxon>Bacteria</taxon>
        <taxon>Bacillati</taxon>
        <taxon>Actinomycetota</taxon>
        <taxon>Actinomycetes</taxon>
        <taxon>Kitasatosporales</taxon>
        <taxon>Streptomycetaceae</taxon>
        <taxon>Kitasatospora</taxon>
    </lineage>
</organism>
<feature type="transmembrane region" description="Helical" evidence="1">
    <location>
        <begin position="184"/>
        <end position="201"/>
    </location>
</feature>
<feature type="transmembrane region" description="Helical" evidence="1">
    <location>
        <begin position="221"/>
        <end position="239"/>
    </location>
</feature>
<sequence length="329" mass="35324">MTATLTDRYIAATVQRVPDRQRAEIERELRAAIADDVESRIERGEGPADAEYAALAELGDPERLAARYARQDVALIGPDSYPGYIHALRGACWTVLPFAYVVLAIVFRAHGASTWVALLRPLGSIVTAAMYLVVLVTVLFVIADRVRRAHPEAVRAAAPWTPDQLPVAEQPSPAVTVRDLIRDIVRAVALIAALFAQRVISPVTTPTGGHVPIINPALWSFWIPYFGAVLALAALVSAVSLRLRRGRPVTVVAHAALTLAGIAPLAWLFWRASVLNPALAADRGALATLATPGNWVAWLAVLTLALAAIGTLTQARFTLQRGTKAPWSG</sequence>
<comment type="caution">
    <text evidence="2">The sequence shown here is derived from an EMBL/GenBank/DDBJ whole genome shotgun (WGS) entry which is preliminary data.</text>
</comment>
<evidence type="ECO:0000313" key="3">
    <source>
        <dbReference type="Proteomes" id="UP001500305"/>
    </source>
</evidence>
<dbReference type="InterPro" id="IPR047928">
    <property type="entry name" value="Perm_prefix_1"/>
</dbReference>
<keyword evidence="1" id="KW-0472">Membrane</keyword>
<keyword evidence="3" id="KW-1185">Reference proteome</keyword>
<proteinExistence type="predicted"/>
<feature type="transmembrane region" description="Helical" evidence="1">
    <location>
        <begin position="295"/>
        <end position="315"/>
    </location>
</feature>
<evidence type="ECO:0000256" key="1">
    <source>
        <dbReference type="SAM" id="Phobius"/>
    </source>
</evidence>